<evidence type="ECO:0000313" key="2">
    <source>
        <dbReference type="EMBL" id="KAF2864807.1"/>
    </source>
</evidence>
<protein>
    <submittedName>
        <fullName evidence="2">Uncharacterized protein</fullName>
    </submittedName>
</protein>
<proteinExistence type="predicted"/>
<accession>A0A7C8I5E4</accession>
<evidence type="ECO:0000256" key="1">
    <source>
        <dbReference type="SAM" id="SignalP"/>
    </source>
</evidence>
<feature type="chain" id="PRO_5028802888" evidence="1">
    <location>
        <begin position="25"/>
        <end position="130"/>
    </location>
</feature>
<organism evidence="2 3">
    <name type="scientific">Massariosphaeria phaeospora</name>
    <dbReference type="NCBI Taxonomy" id="100035"/>
    <lineage>
        <taxon>Eukaryota</taxon>
        <taxon>Fungi</taxon>
        <taxon>Dikarya</taxon>
        <taxon>Ascomycota</taxon>
        <taxon>Pezizomycotina</taxon>
        <taxon>Dothideomycetes</taxon>
        <taxon>Pleosporomycetidae</taxon>
        <taxon>Pleosporales</taxon>
        <taxon>Pleosporales incertae sedis</taxon>
        <taxon>Massariosphaeria</taxon>
    </lineage>
</organism>
<reference evidence="2 3" key="1">
    <citation type="submission" date="2020-01" db="EMBL/GenBank/DDBJ databases">
        <authorList>
            <consortium name="DOE Joint Genome Institute"/>
            <person name="Haridas S."/>
            <person name="Albert R."/>
            <person name="Binder M."/>
            <person name="Bloem J."/>
            <person name="Labutti K."/>
            <person name="Salamov A."/>
            <person name="Andreopoulos B."/>
            <person name="Baker S.E."/>
            <person name="Barry K."/>
            <person name="Bills G."/>
            <person name="Bluhm B.H."/>
            <person name="Cannon C."/>
            <person name="Castanera R."/>
            <person name="Culley D.E."/>
            <person name="Daum C."/>
            <person name="Ezra D."/>
            <person name="Gonzalez J.B."/>
            <person name="Henrissat B."/>
            <person name="Kuo A."/>
            <person name="Liang C."/>
            <person name="Lipzen A."/>
            <person name="Lutzoni F."/>
            <person name="Magnuson J."/>
            <person name="Mondo S."/>
            <person name="Nolan M."/>
            <person name="Ohm R."/>
            <person name="Pangilinan J."/>
            <person name="Park H.-J.H."/>
            <person name="Ramirez L."/>
            <person name="Alfaro M."/>
            <person name="Sun H."/>
            <person name="Tritt A."/>
            <person name="Yoshinaga Y."/>
            <person name="Zwiers L.-H.L."/>
            <person name="Turgeon B.G."/>
            <person name="Goodwin S.B."/>
            <person name="Spatafora J.W."/>
            <person name="Crous P.W."/>
            <person name="Grigoriev I.V."/>
        </authorList>
    </citation>
    <scope>NUCLEOTIDE SEQUENCE [LARGE SCALE GENOMIC DNA]</scope>
    <source>
        <strain evidence="2 3">CBS 611.86</strain>
    </source>
</reference>
<comment type="caution">
    <text evidence="2">The sequence shown here is derived from an EMBL/GenBank/DDBJ whole genome shotgun (WGS) entry which is preliminary data.</text>
</comment>
<keyword evidence="1" id="KW-0732">Signal</keyword>
<dbReference type="Proteomes" id="UP000481861">
    <property type="component" value="Unassembled WGS sequence"/>
</dbReference>
<gene>
    <name evidence="2" type="ORF">BDV95DRAFT_624244</name>
</gene>
<sequence>MFAHIHLPSLALVLAAATAMLATASPTSPPDTNPAVVNPRNLWDVTLFTAKSCGIPSNGATPIVTPTRIQRYGGHCIKKRGYSMRVDARGTCYIYAYIGNNCVGVFVEVYGTGCLLHDMFGSFMVICEDA</sequence>
<keyword evidence="3" id="KW-1185">Reference proteome</keyword>
<name>A0A7C8I5E4_9PLEO</name>
<evidence type="ECO:0000313" key="3">
    <source>
        <dbReference type="Proteomes" id="UP000481861"/>
    </source>
</evidence>
<dbReference type="AlphaFoldDB" id="A0A7C8I5E4"/>
<dbReference type="EMBL" id="JAADJZ010000039">
    <property type="protein sequence ID" value="KAF2864807.1"/>
    <property type="molecule type" value="Genomic_DNA"/>
</dbReference>
<feature type="signal peptide" evidence="1">
    <location>
        <begin position="1"/>
        <end position="24"/>
    </location>
</feature>